<evidence type="ECO:0000313" key="2">
    <source>
        <dbReference type="Proteomes" id="UP000282674"/>
    </source>
</evidence>
<dbReference type="EMBL" id="RFFG01000082">
    <property type="protein sequence ID" value="RMI38605.1"/>
    <property type="molecule type" value="Genomic_DNA"/>
</dbReference>
<proteinExistence type="predicted"/>
<sequence>MGMAPFGGAPATVPWPAPRTFVPGRQATTPLQAAFAVAYHLPRLAAVAVGTDQRDHLAQLVAAARLDIDPARVAAYRTLLTQREATVTA</sequence>
<dbReference type="RefSeq" id="WP_122198247.1">
    <property type="nucleotide sequence ID" value="NZ_JBHSKC010000031.1"/>
</dbReference>
<dbReference type="AlphaFoldDB" id="A0A3M2LR82"/>
<accession>A0A3M2LR82</accession>
<reference evidence="1 2" key="1">
    <citation type="submission" date="2018-10" db="EMBL/GenBank/DDBJ databases">
        <title>Isolation from soil.</title>
        <authorList>
            <person name="Hu J."/>
        </authorList>
    </citation>
    <scope>NUCLEOTIDE SEQUENCE [LARGE SCALE GENOMIC DNA]</scope>
    <source>
        <strain evidence="1 2">NEAU-Ht49</strain>
    </source>
</reference>
<comment type="caution">
    <text evidence="1">The sequence shown here is derived from an EMBL/GenBank/DDBJ whole genome shotgun (WGS) entry which is preliminary data.</text>
</comment>
<organism evidence="1 2">
    <name type="scientific">Actinomadura harenae</name>
    <dbReference type="NCBI Taxonomy" id="2483351"/>
    <lineage>
        <taxon>Bacteria</taxon>
        <taxon>Bacillati</taxon>
        <taxon>Actinomycetota</taxon>
        <taxon>Actinomycetes</taxon>
        <taxon>Streptosporangiales</taxon>
        <taxon>Thermomonosporaceae</taxon>
        <taxon>Actinomadura</taxon>
    </lineage>
</organism>
<name>A0A3M2LR82_9ACTN</name>
<gene>
    <name evidence="1" type="ORF">EBO15_32225</name>
</gene>
<keyword evidence="2" id="KW-1185">Reference proteome</keyword>
<evidence type="ECO:0000313" key="1">
    <source>
        <dbReference type="EMBL" id="RMI38605.1"/>
    </source>
</evidence>
<dbReference type="OrthoDB" id="9768793at2"/>
<dbReference type="Proteomes" id="UP000282674">
    <property type="component" value="Unassembled WGS sequence"/>
</dbReference>
<protein>
    <submittedName>
        <fullName evidence="1">Uncharacterized protein</fullName>
    </submittedName>
</protein>